<name>A0A9N9LIZ5_9HELO</name>
<dbReference type="InterPro" id="IPR002182">
    <property type="entry name" value="NB-ARC"/>
</dbReference>
<proteinExistence type="inferred from homology"/>
<dbReference type="AlphaFoldDB" id="A0A9N9LIZ5"/>
<evidence type="ECO:0000256" key="6">
    <source>
        <dbReference type="ARBA" id="ARBA00023128"/>
    </source>
</evidence>
<dbReference type="Proteomes" id="UP000701801">
    <property type="component" value="Unassembled WGS sequence"/>
</dbReference>
<evidence type="ECO:0000313" key="11">
    <source>
        <dbReference type="Proteomes" id="UP000701801"/>
    </source>
</evidence>
<protein>
    <recommendedName>
        <fullName evidence="12">NB-ARC domain-containing protein</fullName>
    </recommendedName>
</protein>
<dbReference type="GO" id="GO:0016020">
    <property type="term" value="C:membrane"/>
    <property type="evidence" value="ECO:0007669"/>
    <property type="project" value="UniProtKB-SubCell"/>
</dbReference>
<dbReference type="InterPro" id="IPR029058">
    <property type="entry name" value="AB_hydrolase_fold"/>
</dbReference>
<evidence type="ECO:0000256" key="5">
    <source>
        <dbReference type="ARBA" id="ARBA00022824"/>
    </source>
</evidence>
<evidence type="ECO:0000256" key="7">
    <source>
        <dbReference type="ARBA" id="ARBA00023136"/>
    </source>
</evidence>
<keyword evidence="5" id="KW-0256">Endoplasmic reticulum</keyword>
<dbReference type="Gene3D" id="3.40.50.1820">
    <property type="entry name" value="alpha/beta hydrolase"/>
    <property type="match status" value="1"/>
</dbReference>
<comment type="similarity">
    <text evidence="4">Belongs to the putative lipase ROG1 family.</text>
</comment>
<keyword evidence="7" id="KW-0472">Membrane</keyword>
<dbReference type="InterPro" id="IPR027417">
    <property type="entry name" value="P-loop_NTPase"/>
</dbReference>
<accession>A0A9N9LIZ5</accession>
<evidence type="ECO:0000313" key="10">
    <source>
        <dbReference type="EMBL" id="CAG8976325.1"/>
    </source>
</evidence>
<dbReference type="Pfam" id="PF00931">
    <property type="entry name" value="NB-ARC"/>
    <property type="match status" value="1"/>
</dbReference>
<dbReference type="SUPFAM" id="SSF52540">
    <property type="entry name" value="P-loop containing nucleoside triphosphate hydrolases"/>
    <property type="match status" value="1"/>
</dbReference>
<sequence length="598" mass="66028">MGLQILHPPPDQNRNIDITSRLTLDIIAIHGLNGHHLRTWTSPTSQTLWHRDHFPQSIPHARIQTFGYDATAAFSTNTSGIQEHARDLLRCVSESRTQSFEKSRPLIFIAHSLGGLVLKQALVIASKSEGCDYGNIWTSTLGILFFGTPHRGSELASYGAQLARVPTALSMKAEPVLLHSLSLGSAILEKLNKEFRILMSNKGAGREVISFYETVGMVGPRLVVGISSATVNPSGEVVGWEIPVPVAGIHRGMCQFDTRDDPTYVTAVHSIKRMRDKAALAGLVKVENEFFLVPQGMNPHFTGRNEMRGCIRDALLGEEYIGERELKTFVLFGLGGSGKTQVALKFAREFRNLFWGVFFVDVSSFSIASEGFDNIAEALKIRKSKAQASSIHSVKDYLAGKTNWLLVIDNADDQNLDVSQFFPIGHRGFIILTTRNPDFVKYASAGSCCVERLSDSDAVSLLLKVSGLGEDSSTQESQDIRGKVEQYAAKVVDILGCLALAIAQAGAVIRQGLVNLEGFPKLYSKRKKELLEIGRFNSGIEHQRSVYTTWEISLKVIQEMNEARSLLAMELLKYFSFMHFDGIEESFFEAGFLGVQHG</sequence>
<dbReference type="Pfam" id="PF05057">
    <property type="entry name" value="DUF676"/>
    <property type="match status" value="1"/>
</dbReference>
<dbReference type="OrthoDB" id="5086500at2759"/>
<evidence type="ECO:0000256" key="3">
    <source>
        <dbReference type="ARBA" id="ARBA00004370"/>
    </source>
</evidence>
<dbReference type="EMBL" id="CAJVRM010000172">
    <property type="protein sequence ID" value="CAG8976325.1"/>
    <property type="molecule type" value="Genomic_DNA"/>
</dbReference>
<feature type="domain" description="DUF676" evidence="9">
    <location>
        <begin position="26"/>
        <end position="130"/>
    </location>
</feature>
<evidence type="ECO:0008006" key="12">
    <source>
        <dbReference type="Google" id="ProtNLM"/>
    </source>
</evidence>
<dbReference type="GO" id="GO:0043531">
    <property type="term" value="F:ADP binding"/>
    <property type="evidence" value="ECO:0007669"/>
    <property type="project" value="InterPro"/>
</dbReference>
<dbReference type="GO" id="GO:0005783">
    <property type="term" value="C:endoplasmic reticulum"/>
    <property type="evidence" value="ECO:0007669"/>
    <property type="project" value="UniProtKB-SubCell"/>
</dbReference>
<evidence type="ECO:0000256" key="4">
    <source>
        <dbReference type="ARBA" id="ARBA00007920"/>
    </source>
</evidence>
<dbReference type="PANTHER" id="PTHR48182">
    <property type="entry name" value="PROTEIN SERAC1"/>
    <property type="match status" value="1"/>
</dbReference>
<dbReference type="GO" id="GO:0005739">
    <property type="term" value="C:mitochondrion"/>
    <property type="evidence" value="ECO:0007669"/>
    <property type="project" value="UniProtKB-SubCell"/>
</dbReference>
<evidence type="ECO:0000259" key="8">
    <source>
        <dbReference type="Pfam" id="PF00931"/>
    </source>
</evidence>
<dbReference type="PANTHER" id="PTHR48182:SF2">
    <property type="entry name" value="PROTEIN SERAC1"/>
    <property type="match status" value="1"/>
</dbReference>
<evidence type="ECO:0000259" key="9">
    <source>
        <dbReference type="Pfam" id="PF05057"/>
    </source>
</evidence>
<evidence type="ECO:0000256" key="2">
    <source>
        <dbReference type="ARBA" id="ARBA00004240"/>
    </source>
</evidence>
<evidence type="ECO:0000256" key="1">
    <source>
        <dbReference type="ARBA" id="ARBA00004173"/>
    </source>
</evidence>
<dbReference type="InterPro" id="IPR007751">
    <property type="entry name" value="DUF676_lipase-like"/>
</dbReference>
<feature type="domain" description="NB-ARC" evidence="8">
    <location>
        <begin position="323"/>
        <end position="465"/>
    </location>
</feature>
<keyword evidence="11" id="KW-1185">Reference proteome</keyword>
<comment type="caution">
    <text evidence="10">The sequence shown here is derived from an EMBL/GenBank/DDBJ whole genome shotgun (WGS) entry which is preliminary data.</text>
</comment>
<dbReference type="InterPro" id="IPR052374">
    <property type="entry name" value="SERAC1"/>
</dbReference>
<keyword evidence="6" id="KW-0496">Mitochondrion</keyword>
<gene>
    <name evidence="10" type="ORF">HYALB_00005732</name>
</gene>
<dbReference type="SUPFAM" id="SSF53474">
    <property type="entry name" value="alpha/beta-Hydrolases"/>
    <property type="match status" value="1"/>
</dbReference>
<dbReference type="Gene3D" id="3.40.50.300">
    <property type="entry name" value="P-loop containing nucleotide triphosphate hydrolases"/>
    <property type="match status" value="1"/>
</dbReference>
<comment type="subcellular location">
    <subcellularLocation>
        <location evidence="2">Endoplasmic reticulum</location>
    </subcellularLocation>
    <subcellularLocation>
        <location evidence="3">Membrane</location>
    </subcellularLocation>
    <subcellularLocation>
        <location evidence="1">Mitochondrion</location>
    </subcellularLocation>
</comment>
<organism evidence="10 11">
    <name type="scientific">Hymenoscyphus albidus</name>
    <dbReference type="NCBI Taxonomy" id="595503"/>
    <lineage>
        <taxon>Eukaryota</taxon>
        <taxon>Fungi</taxon>
        <taxon>Dikarya</taxon>
        <taxon>Ascomycota</taxon>
        <taxon>Pezizomycotina</taxon>
        <taxon>Leotiomycetes</taxon>
        <taxon>Helotiales</taxon>
        <taxon>Helotiaceae</taxon>
        <taxon>Hymenoscyphus</taxon>
    </lineage>
</organism>
<reference evidence="10" key="1">
    <citation type="submission" date="2021-07" db="EMBL/GenBank/DDBJ databases">
        <authorList>
            <person name="Durling M."/>
        </authorList>
    </citation>
    <scope>NUCLEOTIDE SEQUENCE</scope>
</reference>